<dbReference type="InterPro" id="IPR013098">
    <property type="entry name" value="Ig_I-set"/>
</dbReference>
<dbReference type="Pfam" id="PF07679">
    <property type="entry name" value="I-set"/>
    <property type="match status" value="1"/>
</dbReference>
<dbReference type="AlphaFoldDB" id="A0AAV1FQU8"/>
<name>A0AAV1FQU8_XYRNO</name>
<dbReference type="InterPro" id="IPR036179">
    <property type="entry name" value="Ig-like_dom_sf"/>
</dbReference>
<organism evidence="3 4">
    <name type="scientific">Xyrichtys novacula</name>
    <name type="common">Pearly razorfish</name>
    <name type="synonym">Hemipteronotus novacula</name>
    <dbReference type="NCBI Taxonomy" id="13765"/>
    <lineage>
        <taxon>Eukaryota</taxon>
        <taxon>Metazoa</taxon>
        <taxon>Chordata</taxon>
        <taxon>Craniata</taxon>
        <taxon>Vertebrata</taxon>
        <taxon>Euteleostomi</taxon>
        <taxon>Actinopterygii</taxon>
        <taxon>Neopterygii</taxon>
        <taxon>Teleostei</taxon>
        <taxon>Neoteleostei</taxon>
        <taxon>Acanthomorphata</taxon>
        <taxon>Eupercaria</taxon>
        <taxon>Labriformes</taxon>
        <taxon>Labridae</taxon>
        <taxon>Xyrichtys</taxon>
    </lineage>
</organism>
<dbReference type="GO" id="GO:0009897">
    <property type="term" value="C:external side of plasma membrane"/>
    <property type="evidence" value="ECO:0007669"/>
    <property type="project" value="TreeGrafter"/>
</dbReference>
<dbReference type="EMBL" id="OY660871">
    <property type="protein sequence ID" value="CAJ1062768.1"/>
    <property type="molecule type" value="Genomic_DNA"/>
</dbReference>
<dbReference type="PANTHER" id="PTHR14334">
    <property type="entry name" value="B-CELL ANTIGEN RECEPTOR COMPLEX-ASSOCIATED PROTEIN"/>
    <property type="match status" value="1"/>
</dbReference>
<evidence type="ECO:0000313" key="3">
    <source>
        <dbReference type="EMBL" id="CAJ1062768.1"/>
    </source>
</evidence>
<dbReference type="GO" id="GO:0019815">
    <property type="term" value="C:B cell receptor complex"/>
    <property type="evidence" value="ECO:0007669"/>
    <property type="project" value="TreeGrafter"/>
</dbReference>
<evidence type="ECO:0000313" key="4">
    <source>
        <dbReference type="Proteomes" id="UP001178508"/>
    </source>
</evidence>
<keyword evidence="1" id="KW-0393">Immunoglobulin domain</keyword>
<evidence type="ECO:0000256" key="1">
    <source>
        <dbReference type="ARBA" id="ARBA00023319"/>
    </source>
</evidence>
<accession>A0AAV1FQU8</accession>
<dbReference type="Proteomes" id="UP001178508">
    <property type="component" value="Chromosome 8"/>
</dbReference>
<dbReference type="InterPro" id="IPR007110">
    <property type="entry name" value="Ig-like_dom"/>
</dbReference>
<dbReference type="SUPFAM" id="SSF48726">
    <property type="entry name" value="Immunoglobulin"/>
    <property type="match status" value="2"/>
</dbReference>
<dbReference type="InterPro" id="IPR013106">
    <property type="entry name" value="Ig_V-set"/>
</dbReference>
<dbReference type="GO" id="GO:0030183">
    <property type="term" value="P:B cell differentiation"/>
    <property type="evidence" value="ECO:0007669"/>
    <property type="project" value="TreeGrafter"/>
</dbReference>
<keyword evidence="4" id="KW-1185">Reference proteome</keyword>
<dbReference type="InterPro" id="IPR003599">
    <property type="entry name" value="Ig_sub"/>
</dbReference>
<dbReference type="PANTHER" id="PTHR14334:SF2">
    <property type="entry name" value="B-CELL ANTIGEN RECEPTOR COMPLEX-ASSOCIATED PROTEIN BETA CHAIN"/>
    <property type="match status" value="1"/>
</dbReference>
<dbReference type="PROSITE" id="PS50835">
    <property type="entry name" value="IG_LIKE"/>
    <property type="match status" value="1"/>
</dbReference>
<dbReference type="CDD" id="cd00099">
    <property type="entry name" value="IgV"/>
    <property type="match status" value="1"/>
</dbReference>
<gene>
    <name evidence="3" type="ORF">XNOV1_A011952</name>
</gene>
<reference evidence="3" key="1">
    <citation type="submission" date="2023-08" db="EMBL/GenBank/DDBJ databases">
        <authorList>
            <person name="Alioto T."/>
            <person name="Alioto T."/>
            <person name="Gomez Garrido J."/>
        </authorList>
    </citation>
    <scope>NUCLEOTIDE SEQUENCE</scope>
</reference>
<proteinExistence type="predicted"/>
<dbReference type="InterPro" id="IPR013783">
    <property type="entry name" value="Ig-like_fold"/>
</dbReference>
<dbReference type="SMART" id="SM00406">
    <property type="entry name" value="IGv"/>
    <property type="match status" value="1"/>
</dbReference>
<sequence length="256" mass="27942">MALSLALTATPEGLRVRQNPPSLRVMRGETAKLFCHFKVESLKYGVQWFKMKPGKQLIPKSSRHVVVKEDQTSSLEISGVALEDSGWYYCEVNVLQRDPGMGNGTKLVVLGPPSAPKIYLQVPPDPLSGQWALVCLTGGFHPSELTLTWTYQSTAADIDHLSVTNCTLPAISLHSNVSGHPADGALLSSVWLVNSTPLNQPKCFQVMDNYSQEVFLLSLFLLPLKQSLDTGVTFTCGVQDHPALSTALTTSFTWGK</sequence>
<dbReference type="SMART" id="SM00409">
    <property type="entry name" value="IG"/>
    <property type="match status" value="1"/>
</dbReference>
<protein>
    <submittedName>
        <fullName evidence="3">Tyrosine-protein phosphatase non-receptor type substrate 1-like</fullName>
    </submittedName>
</protein>
<dbReference type="Gene3D" id="2.60.40.10">
    <property type="entry name" value="Immunoglobulins"/>
    <property type="match status" value="2"/>
</dbReference>
<dbReference type="GO" id="GO:0050853">
    <property type="term" value="P:B cell receptor signaling pathway"/>
    <property type="evidence" value="ECO:0007669"/>
    <property type="project" value="TreeGrafter"/>
</dbReference>
<feature type="domain" description="Ig-like" evidence="2">
    <location>
        <begin position="11"/>
        <end position="93"/>
    </location>
</feature>
<evidence type="ECO:0000259" key="2">
    <source>
        <dbReference type="PROSITE" id="PS50835"/>
    </source>
</evidence>